<organism evidence="2 3">
    <name type="scientific">Latilactobacillus fuchuensis DSM 14340 = JCM 11249</name>
    <dbReference type="NCBI Taxonomy" id="1423747"/>
    <lineage>
        <taxon>Bacteria</taxon>
        <taxon>Bacillati</taxon>
        <taxon>Bacillota</taxon>
        <taxon>Bacilli</taxon>
        <taxon>Lactobacillales</taxon>
        <taxon>Lactobacillaceae</taxon>
        <taxon>Latilactobacillus</taxon>
    </lineage>
</organism>
<dbReference type="Proteomes" id="UP000051264">
    <property type="component" value="Unassembled WGS sequence"/>
</dbReference>
<protein>
    <submittedName>
        <fullName evidence="2">Uncharacterized protein</fullName>
    </submittedName>
</protein>
<name>A0A0R1RUP6_9LACO</name>
<sequence length="229" mass="24888">MKIEVQAFINQIQDQTYLTDEYELATPEPFTSAPLLAAIQPAIEKALEKQTLASFSATTTYHDEPVKVTLETGIVNLPLQYIKKVNQFFDEAAIVDVKLYLYVTSPWINRSGMRIDEIGTIETVAADSPAAWAKISELLDQDLLAVVAGSEAPKVVPEEQPAKKAPAKKKATTKKKATAKKKAPAKKATAKKTTTKKATTKKAAAKKTTTKKAATKKPAATKKTTKKAD</sequence>
<evidence type="ECO:0000256" key="1">
    <source>
        <dbReference type="SAM" id="MobiDB-lite"/>
    </source>
</evidence>
<dbReference type="OrthoDB" id="2148857at2"/>
<comment type="caution">
    <text evidence="2">The sequence shown here is derived from an EMBL/GenBank/DDBJ whole genome shotgun (WGS) entry which is preliminary data.</text>
</comment>
<evidence type="ECO:0000313" key="3">
    <source>
        <dbReference type="Proteomes" id="UP000051264"/>
    </source>
</evidence>
<feature type="compositionally biased region" description="Basic residues" evidence="1">
    <location>
        <begin position="165"/>
        <end position="229"/>
    </location>
</feature>
<proteinExistence type="predicted"/>
<accession>A0A0R1RUP6</accession>
<reference evidence="2 3" key="1">
    <citation type="journal article" date="2015" name="Genome Announc.">
        <title>Expanding the biotechnology potential of lactobacilli through comparative genomics of 213 strains and associated genera.</title>
        <authorList>
            <person name="Sun Z."/>
            <person name="Harris H.M."/>
            <person name="McCann A."/>
            <person name="Guo C."/>
            <person name="Argimon S."/>
            <person name="Zhang W."/>
            <person name="Yang X."/>
            <person name="Jeffery I.B."/>
            <person name="Cooney J.C."/>
            <person name="Kagawa T.F."/>
            <person name="Liu W."/>
            <person name="Song Y."/>
            <person name="Salvetti E."/>
            <person name="Wrobel A."/>
            <person name="Rasinkangas P."/>
            <person name="Parkhill J."/>
            <person name="Rea M.C."/>
            <person name="O'Sullivan O."/>
            <person name="Ritari J."/>
            <person name="Douillard F.P."/>
            <person name="Paul Ross R."/>
            <person name="Yang R."/>
            <person name="Briner A.E."/>
            <person name="Felis G.E."/>
            <person name="de Vos W.M."/>
            <person name="Barrangou R."/>
            <person name="Klaenhammer T.R."/>
            <person name="Caufield P.W."/>
            <person name="Cui Y."/>
            <person name="Zhang H."/>
            <person name="O'Toole P.W."/>
        </authorList>
    </citation>
    <scope>NUCLEOTIDE SEQUENCE [LARGE SCALE GENOMIC DNA]</scope>
    <source>
        <strain evidence="2 3">DSM 14340</strain>
    </source>
</reference>
<gene>
    <name evidence="2" type="ORF">FC69_GL001233</name>
</gene>
<dbReference type="STRING" id="1423747.FC69_GL001233"/>
<evidence type="ECO:0000313" key="2">
    <source>
        <dbReference type="EMBL" id="KRL60797.1"/>
    </source>
</evidence>
<feature type="region of interest" description="Disordered" evidence="1">
    <location>
        <begin position="154"/>
        <end position="229"/>
    </location>
</feature>
<dbReference type="AlphaFoldDB" id="A0A0R1RUP6"/>
<dbReference type="RefSeq" id="WP_025082925.1">
    <property type="nucleotide sequence ID" value="NZ_AZEX01000035.1"/>
</dbReference>
<dbReference type="EMBL" id="AZEX01000035">
    <property type="protein sequence ID" value="KRL60797.1"/>
    <property type="molecule type" value="Genomic_DNA"/>
</dbReference>
<dbReference type="PATRIC" id="fig|1423747.3.peg.1259"/>